<keyword evidence="2" id="KW-1185">Reference proteome</keyword>
<comment type="caution">
    <text evidence="1">The sequence shown here is derived from an EMBL/GenBank/DDBJ whole genome shotgun (WGS) entry which is preliminary data.</text>
</comment>
<sequence length="181" mass="20973">MDFEKEIAHYLQTVNHSKWNVEDILRYLSENIEFSSESATEIEDHITQKLRMIADDPNALQAARRKAFKLFTSIKTIFERRPEIKQIFESQDLKYSENYSQNVETTVQEDHGPLCHESAQKSRETTPPPIPLATEVLLTTPHKRPLENENVQRFTDKLPLICAFGMTIQQLEETVGRQLAS</sequence>
<proteinExistence type="predicted"/>
<gene>
    <name evidence="1" type="ORF">PBRASI_LOCUS704</name>
</gene>
<dbReference type="OrthoDB" id="2305365at2759"/>
<accession>A0A9N8YZS1</accession>
<dbReference type="EMBL" id="CAJVPI010000037">
    <property type="protein sequence ID" value="CAG8463360.1"/>
    <property type="molecule type" value="Genomic_DNA"/>
</dbReference>
<dbReference type="Proteomes" id="UP000789739">
    <property type="component" value="Unassembled WGS sequence"/>
</dbReference>
<evidence type="ECO:0000313" key="1">
    <source>
        <dbReference type="EMBL" id="CAG8463360.1"/>
    </source>
</evidence>
<name>A0A9N8YZS1_9GLOM</name>
<protein>
    <submittedName>
        <fullName evidence="1">6644_t:CDS:1</fullName>
    </submittedName>
</protein>
<organism evidence="1 2">
    <name type="scientific">Paraglomus brasilianum</name>
    <dbReference type="NCBI Taxonomy" id="144538"/>
    <lineage>
        <taxon>Eukaryota</taxon>
        <taxon>Fungi</taxon>
        <taxon>Fungi incertae sedis</taxon>
        <taxon>Mucoromycota</taxon>
        <taxon>Glomeromycotina</taxon>
        <taxon>Glomeromycetes</taxon>
        <taxon>Paraglomerales</taxon>
        <taxon>Paraglomeraceae</taxon>
        <taxon>Paraglomus</taxon>
    </lineage>
</organism>
<reference evidence="1" key="1">
    <citation type="submission" date="2021-06" db="EMBL/GenBank/DDBJ databases">
        <authorList>
            <person name="Kallberg Y."/>
            <person name="Tangrot J."/>
            <person name="Rosling A."/>
        </authorList>
    </citation>
    <scope>NUCLEOTIDE SEQUENCE</scope>
    <source>
        <strain evidence="1">BR232B</strain>
    </source>
</reference>
<evidence type="ECO:0000313" key="2">
    <source>
        <dbReference type="Proteomes" id="UP000789739"/>
    </source>
</evidence>
<dbReference type="AlphaFoldDB" id="A0A9N8YZS1"/>